<evidence type="ECO:0000313" key="2">
    <source>
        <dbReference type="Proteomes" id="UP000702209"/>
    </source>
</evidence>
<keyword evidence="2" id="KW-1185">Reference proteome</keyword>
<dbReference type="EMBL" id="JADLQX010000007">
    <property type="protein sequence ID" value="MBF6298259.1"/>
    <property type="molecule type" value="Genomic_DNA"/>
</dbReference>
<dbReference type="RefSeq" id="WP_195129568.1">
    <property type="nucleotide sequence ID" value="NZ_JADLQX010000007.1"/>
</dbReference>
<sequence>MTAPTSRPPSIAPEFIQRGALRTIRRHTREEAMQEYITTGGKTIRTGQHYRDARATNVRTLRVDHIHEPYNPDRPDDRAIDYTVVLVDGEPPARSRGKSMTAARLTSRNFILIDGAK</sequence>
<name>A0ABS0CTT2_9NOCA</name>
<accession>A0ABS0CTT2</accession>
<gene>
    <name evidence="1" type="ORF">IU459_11975</name>
</gene>
<reference evidence="1 2" key="1">
    <citation type="submission" date="2020-10" db="EMBL/GenBank/DDBJ databases">
        <title>Identification of Nocardia species via Next-generation sequencing and recognition of intraspecies genetic diversity.</title>
        <authorList>
            <person name="Li P."/>
            <person name="Li P."/>
            <person name="Lu B."/>
        </authorList>
    </citation>
    <scope>NUCLEOTIDE SEQUENCE [LARGE SCALE GENOMIC DNA]</scope>
    <source>
        <strain evidence="1 2">BJ06-0157</strain>
    </source>
</reference>
<evidence type="ECO:0000313" key="1">
    <source>
        <dbReference type="EMBL" id="MBF6298259.1"/>
    </source>
</evidence>
<proteinExistence type="predicted"/>
<protein>
    <submittedName>
        <fullName evidence="1">Uncharacterized protein</fullName>
    </submittedName>
</protein>
<comment type="caution">
    <text evidence="1">The sequence shown here is derived from an EMBL/GenBank/DDBJ whole genome shotgun (WGS) entry which is preliminary data.</text>
</comment>
<organism evidence="1 2">
    <name type="scientific">Nocardia amamiensis</name>
    <dbReference type="NCBI Taxonomy" id="404578"/>
    <lineage>
        <taxon>Bacteria</taxon>
        <taxon>Bacillati</taxon>
        <taxon>Actinomycetota</taxon>
        <taxon>Actinomycetes</taxon>
        <taxon>Mycobacteriales</taxon>
        <taxon>Nocardiaceae</taxon>
        <taxon>Nocardia</taxon>
    </lineage>
</organism>
<dbReference type="Proteomes" id="UP000702209">
    <property type="component" value="Unassembled WGS sequence"/>
</dbReference>